<dbReference type="EMBL" id="JAAGWD010000009">
    <property type="protein sequence ID" value="NEM99358.1"/>
    <property type="molecule type" value="Genomic_DNA"/>
</dbReference>
<reference evidence="2 3" key="1">
    <citation type="submission" date="2020-02" db="EMBL/GenBank/DDBJ databases">
        <authorList>
            <person name="Kim M.K."/>
        </authorList>
    </citation>
    <scope>NUCLEOTIDE SEQUENCE [LARGE SCALE GENOMIC DNA]</scope>
    <source>
        <strain evidence="2 3">BT327</strain>
    </source>
</reference>
<dbReference type="Proteomes" id="UP000474777">
    <property type="component" value="Unassembled WGS sequence"/>
</dbReference>
<dbReference type="RefSeq" id="WP_163916460.1">
    <property type="nucleotide sequence ID" value="NZ_JAAGWD010000009.1"/>
</dbReference>
<accession>A0A6B3M0H7</accession>
<keyword evidence="3" id="KW-1185">Reference proteome</keyword>
<dbReference type="SUPFAM" id="SSF101898">
    <property type="entry name" value="NHL repeat"/>
    <property type="match status" value="1"/>
</dbReference>
<evidence type="ECO:0000256" key="1">
    <source>
        <dbReference type="SAM" id="Phobius"/>
    </source>
</evidence>
<sequence length="911" mass="103007">MLKRLFFYFIGFVVLASLAYYGFSRWQASREKVNLWAIVPESAAIVVETNNHEALAVHLSKTGLWQSLEALPVVQDFQEGISLLDTIAPGKQRLARFLDKKNILTSAHVTAEKELGFVFYVPVNSVGEHRFLRTLTENLVKHPDFEQTSRNYNNVLVTDVTYKPLDLHYTYFTYHNNIILSTSAGLIKEVIDKASQDNPVSIAGDYKSANYLNQADVYANVFVNNSEVPAVLNLFLNDDIMPQVRYLSSLCRNGMLQLKLQEDKIFLNGFSNPDLAKTSLHTNLSAVKPKAIRVKDYLPVRTAVLFHFGVQQVTRIKQYQSSVKFPPTPYDATIDSLATTIRQELALAYLESASIRTSPEKVVYARTANKASASMLLSQLIAQAKVSSNSTPYSGTYGGFTIQQLPVPELPGRMFGGLFTGFEESYVVMLDDYLLFTDELSTARSLIDDILAEKVWSKSATQQAFQEQTLQEANFSFFLNTVNAWNILSRYTSEDERESLLQSSSFIRRFNHVSLQYARVEGQYYTSLVLWKPERNSKTSQRNFTVAYSVPFGSRLISKPFAVRNIVDRSREIIVQDSVFALHNITSDGRRTWSDTLSSAVRGDIVQLPLGPDSRLRYLFATANRIHALDGQGRSIENFPFNLTDTVALQRLTIIDYERSGNYNLLADDELGNLHMYDIRGNGIQGWEPRRMDYKLAAAPQYLHVGNRDVILVLLENGYVYALNRNGDAYQGFPFSLKSPVTAGAVAIKVGADLRRTELATVTRYGEVVTFNLQGRVLRRQKLPRPSKNAMFELVQDEYNSAGSYVFVRQELGKVAIFDPERKLLFEKRFVTSAPKLVQFFNFGGGQLIYAITETGPQETYLYDAGGKLIGGAPLESSQPVTIYHNEAENTYSLYKVYRKELQKVNFRLQR</sequence>
<comment type="caution">
    <text evidence="2">The sequence shown here is derived from an EMBL/GenBank/DDBJ whole genome shotgun (WGS) entry which is preliminary data.</text>
</comment>
<keyword evidence="1" id="KW-0472">Membrane</keyword>
<evidence type="ECO:0000313" key="2">
    <source>
        <dbReference type="EMBL" id="NEM99358.1"/>
    </source>
</evidence>
<keyword evidence="1" id="KW-0812">Transmembrane</keyword>
<evidence type="ECO:0008006" key="4">
    <source>
        <dbReference type="Google" id="ProtNLM"/>
    </source>
</evidence>
<keyword evidence="1" id="KW-1133">Transmembrane helix</keyword>
<dbReference type="AlphaFoldDB" id="A0A6B3M0H7"/>
<organism evidence="2 3">
    <name type="scientific">Pontibacter burrus</name>
    <dbReference type="NCBI Taxonomy" id="2704466"/>
    <lineage>
        <taxon>Bacteria</taxon>
        <taxon>Pseudomonadati</taxon>
        <taxon>Bacteroidota</taxon>
        <taxon>Cytophagia</taxon>
        <taxon>Cytophagales</taxon>
        <taxon>Hymenobacteraceae</taxon>
        <taxon>Pontibacter</taxon>
    </lineage>
</organism>
<gene>
    <name evidence="2" type="ORF">GXP69_16790</name>
</gene>
<evidence type="ECO:0000313" key="3">
    <source>
        <dbReference type="Proteomes" id="UP000474777"/>
    </source>
</evidence>
<protein>
    <recommendedName>
        <fullName evidence="4">DUF3352 domain-containing protein</fullName>
    </recommendedName>
</protein>
<name>A0A6B3M0H7_9BACT</name>
<feature type="transmembrane region" description="Helical" evidence="1">
    <location>
        <begin position="5"/>
        <end position="23"/>
    </location>
</feature>
<proteinExistence type="predicted"/>